<evidence type="ECO:0000313" key="3">
    <source>
        <dbReference type="EMBL" id="MDK9558565.1"/>
    </source>
</evidence>
<evidence type="ECO:0000313" key="4">
    <source>
        <dbReference type="Proteomes" id="UP001223547"/>
    </source>
</evidence>
<organism evidence="3 4">
    <name type="scientific">Marinobacter albus</name>
    <dbReference type="NCBI Taxonomy" id="3030833"/>
    <lineage>
        <taxon>Bacteria</taxon>
        <taxon>Pseudomonadati</taxon>
        <taxon>Pseudomonadota</taxon>
        <taxon>Gammaproteobacteria</taxon>
        <taxon>Pseudomonadales</taxon>
        <taxon>Marinobacteraceae</taxon>
        <taxon>Marinobacter</taxon>
    </lineage>
</organism>
<dbReference type="Proteomes" id="UP001223547">
    <property type="component" value="Unassembled WGS sequence"/>
</dbReference>
<keyword evidence="4" id="KW-1185">Reference proteome</keyword>
<dbReference type="SMART" id="SM00028">
    <property type="entry name" value="TPR"/>
    <property type="match status" value="2"/>
</dbReference>
<feature type="repeat" description="TPR" evidence="1">
    <location>
        <begin position="64"/>
        <end position="97"/>
    </location>
</feature>
<dbReference type="Pfam" id="PF14559">
    <property type="entry name" value="TPR_19"/>
    <property type="match status" value="1"/>
</dbReference>
<feature type="chain" id="PRO_5047373851" evidence="2">
    <location>
        <begin position="23"/>
        <end position="439"/>
    </location>
</feature>
<dbReference type="RefSeq" id="WP_285368484.1">
    <property type="nucleotide sequence ID" value="NZ_JASSQD010000002.1"/>
</dbReference>
<reference evidence="3 4" key="1">
    <citation type="submission" date="2023-05" db="EMBL/GenBank/DDBJ databases">
        <title>Marinobacter albus sp. nov., a marine bacterium isolated from sand in a coastal intertidal zone of huludao.</title>
        <authorList>
            <person name="Deng T."/>
        </authorList>
    </citation>
    <scope>NUCLEOTIDE SEQUENCE [LARGE SCALE GENOMIC DNA]</scope>
    <source>
        <strain evidence="3 4">M216</strain>
    </source>
</reference>
<gene>
    <name evidence="3" type="ORF">QQF73_13105</name>
</gene>
<feature type="signal peptide" evidence="2">
    <location>
        <begin position="1"/>
        <end position="22"/>
    </location>
</feature>
<dbReference type="PROSITE" id="PS50005">
    <property type="entry name" value="TPR"/>
    <property type="match status" value="1"/>
</dbReference>
<accession>A0ABT7HGG8</accession>
<dbReference type="InterPro" id="IPR019734">
    <property type="entry name" value="TPR_rpt"/>
</dbReference>
<evidence type="ECO:0000256" key="2">
    <source>
        <dbReference type="SAM" id="SignalP"/>
    </source>
</evidence>
<evidence type="ECO:0000256" key="1">
    <source>
        <dbReference type="PROSITE-ProRule" id="PRU00339"/>
    </source>
</evidence>
<comment type="caution">
    <text evidence="3">The sequence shown here is derived from an EMBL/GenBank/DDBJ whole genome shotgun (WGS) entry which is preliminary data.</text>
</comment>
<keyword evidence="1" id="KW-0802">TPR repeat</keyword>
<dbReference type="InterPro" id="IPR011990">
    <property type="entry name" value="TPR-like_helical_dom_sf"/>
</dbReference>
<name>A0ABT7HGG8_9GAMM</name>
<dbReference type="SUPFAM" id="SSF48452">
    <property type="entry name" value="TPR-like"/>
    <property type="match status" value="1"/>
</dbReference>
<dbReference type="SUPFAM" id="SSF56935">
    <property type="entry name" value="Porins"/>
    <property type="match status" value="1"/>
</dbReference>
<protein>
    <submittedName>
        <fullName evidence="3">Tetratricopeptide repeat protein</fullName>
    </submittedName>
</protein>
<keyword evidence="2" id="KW-0732">Signal</keyword>
<sequence length="439" mass="49054">MLSPYRLITMLLICLCVPFVVAAETDSLSSPKQKFRAGIEAFQNNNLERARELLEAAAEDMESRALTYNLGVLYFKMGDYVSAEEMFRRLLDTPQRALAFYNLGLIALAQDQTSKARQAFREAALASSEDNLSKLARGQLAKLGAPPAPDRWQALLSLSAGYEDNIALFPDSAASSLDGAFFESVNAISGYPFRSGDQSIKTDLQLYGREYTTQEDFNTHLVRLNVAGVHAPGNYRLSLGIGGDQVWQGGKSRENRARLSSGLRKSGCTLGSETAVCSISVDAEQVNAADRYRAYDGQHYRLDTRYQARRHSWRASVKYQVDYDDRRNLDTGTEYYSVSPLGQTLALGLGYALTPALELGTSASYRFNYYRTPHRLEVPEGLLIIRREDQRLTFSIDGEYRVNTTVSLLLNLQQVQNDSNIARYDYDRRTATLGVAVRL</sequence>
<dbReference type="EMBL" id="JASSQD010000002">
    <property type="protein sequence ID" value="MDK9558565.1"/>
    <property type="molecule type" value="Genomic_DNA"/>
</dbReference>
<proteinExistence type="predicted"/>
<dbReference type="Gene3D" id="1.25.40.10">
    <property type="entry name" value="Tetratricopeptide repeat domain"/>
    <property type="match status" value="1"/>
</dbReference>